<evidence type="ECO:0000313" key="1">
    <source>
        <dbReference type="EMBL" id="RJG02489.1"/>
    </source>
</evidence>
<dbReference type="OrthoDB" id="5343663at2"/>
<dbReference type="Gene3D" id="3.10.20.560">
    <property type="entry name" value="Phenol hydroxylase"/>
    <property type="match status" value="1"/>
</dbReference>
<dbReference type="InterPro" id="IPR043010">
    <property type="entry name" value="Phenol_hydroxylase_sf"/>
</dbReference>
<dbReference type="Pfam" id="PF04663">
    <property type="entry name" value="Phenol_monoox"/>
    <property type="match status" value="1"/>
</dbReference>
<comment type="caution">
    <text evidence="1">The sequence shown here is derived from an EMBL/GenBank/DDBJ whole genome shotgun (WGS) entry which is preliminary data.</text>
</comment>
<dbReference type="AlphaFoldDB" id="A0A3A3G6X2"/>
<accession>A0A3A3G6X2</accession>
<gene>
    <name evidence="1" type="ORF">D3878_13630</name>
</gene>
<proteinExistence type="predicted"/>
<dbReference type="Proteomes" id="UP000266327">
    <property type="component" value="Unassembled WGS sequence"/>
</dbReference>
<evidence type="ECO:0000313" key="2">
    <source>
        <dbReference type="Proteomes" id="UP000266327"/>
    </source>
</evidence>
<dbReference type="InterPro" id="IPR006756">
    <property type="entry name" value="Phenol_hydroxylase"/>
</dbReference>
<name>A0A3A3G6X2_9BURK</name>
<sequence length="119" mass="13509">MPVVSIKLYPVDNKDRKENFHGAQLLYVGWDKHLLFYAPTVFCLPPDTRFRDVVETHLANAYGVHPEFSGIDWNQVCWLKSGQPWTPDMDKSIAENGLEHKDVLRFQTPGRDGLAGVGV</sequence>
<protein>
    <submittedName>
        <fullName evidence="1">Phenol hydroxylase</fullName>
    </submittedName>
</protein>
<organism evidence="1 2">
    <name type="scientific">Noviherbaspirillum sedimenti</name>
    <dbReference type="NCBI Taxonomy" id="2320865"/>
    <lineage>
        <taxon>Bacteria</taxon>
        <taxon>Pseudomonadati</taxon>
        <taxon>Pseudomonadota</taxon>
        <taxon>Betaproteobacteria</taxon>
        <taxon>Burkholderiales</taxon>
        <taxon>Oxalobacteraceae</taxon>
        <taxon>Noviherbaspirillum</taxon>
    </lineage>
</organism>
<reference evidence="2" key="1">
    <citation type="submission" date="2018-09" db="EMBL/GenBank/DDBJ databases">
        <authorList>
            <person name="Zhu H."/>
        </authorList>
    </citation>
    <scope>NUCLEOTIDE SEQUENCE [LARGE SCALE GENOMIC DNA]</scope>
    <source>
        <strain evidence="2">K1S02-23</strain>
    </source>
</reference>
<dbReference type="RefSeq" id="WP_119785990.1">
    <property type="nucleotide sequence ID" value="NZ_QYUQ01000002.1"/>
</dbReference>
<keyword evidence="2" id="KW-1185">Reference proteome</keyword>
<dbReference type="EMBL" id="QYUQ01000002">
    <property type="protein sequence ID" value="RJG02489.1"/>
    <property type="molecule type" value="Genomic_DNA"/>
</dbReference>
<dbReference type="GO" id="GO:0018662">
    <property type="term" value="F:phenol 2-monooxygenase activity"/>
    <property type="evidence" value="ECO:0007669"/>
    <property type="project" value="InterPro"/>
</dbReference>